<name>A0A9W4TJM0_9FLAO</name>
<keyword evidence="1" id="KW-1133">Transmembrane helix</keyword>
<gene>
    <name evidence="2" type="ORF">TRV642_4106</name>
</gene>
<keyword evidence="1" id="KW-0812">Transmembrane</keyword>
<evidence type="ECO:0000313" key="2">
    <source>
        <dbReference type="EMBL" id="CAI2768809.1"/>
    </source>
</evidence>
<dbReference type="RefSeq" id="WP_263361365.1">
    <property type="nucleotide sequence ID" value="NZ_OX336425.1"/>
</dbReference>
<evidence type="ECO:0000256" key="1">
    <source>
        <dbReference type="SAM" id="Phobius"/>
    </source>
</evidence>
<reference evidence="2" key="1">
    <citation type="submission" date="2022-09" db="EMBL/GenBank/DDBJ databases">
        <authorList>
            <person name="Duchaud E."/>
        </authorList>
    </citation>
    <scope>NUCLEOTIDE SEQUENCE</scope>
    <source>
        <strain evidence="2">TRV642</strain>
    </source>
</reference>
<keyword evidence="1" id="KW-0472">Membrane</keyword>
<dbReference type="Proteomes" id="UP001152749">
    <property type="component" value="Chromosome"/>
</dbReference>
<accession>A0A9W4TJM0</accession>
<organism evidence="2 3">
    <name type="scientific">Flavobacterium collinsii</name>
    <dbReference type="NCBI Taxonomy" id="1114861"/>
    <lineage>
        <taxon>Bacteria</taxon>
        <taxon>Pseudomonadati</taxon>
        <taxon>Bacteroidota</taxon>
        <taxon>Flavobacteriia</taxon>
        <taxon>Flavobacteriales</taxon>
        <taxon>Flavobacteriaceae</taxon>
        <taxon>Flavobacterium</taxon>
    </lineage>
</organism>
<protein>
    <submittedName>
        <fullName evidence="2">Uncharacterized protein</fullName>
    </submittedName>
</protein>
<sequence>MKVIKWSIVLGVLLCSIIILYWIGFAFLYSYGAGSGGTGKIKNYKFKAHAKISINEFRKNFEGQNIIIYDTIVKSSAFDRENVIIYLEKEKMRYIISFPSEDGDFSSFMLIKINGQINDDFGWFSLDKYRKVKLFEDDIIEPLSKKYERIEE</sequence>
<feature type="transmembrane region" description="Helical" evidence="1">
    <location>
        <begin position="6"/>
        <end position="32"/>
    </location>
</feature>
<dbReference type="EMBL" id="OX336425">
    <property type="protein sequence ID" value="CAI2768809.1"/>
    <property type="molecule type" value="Genomic_DNA"/>
</dbReference>
<dbReference type="KEGG" id="fcs:TRV642_4106"/>
<proteinExistence type="predicted"/>
<dbReference type="AlphaFoldDB" id="A0A9W4TJM0"/>
<evidence type="ECO:0000313" key="3">
    <source>
        <dbReference type="Proteomes" id="UP001152749"/>
    </source>
</evidence>